<dbReference type="EMBL" id="AABQDW010000011">
    <property type="protein sequence ID" value="EAI5408372.1"/>
    <property type="molecule type" value="Genomic_DNA"/>
</dbReference>
<proteinExistence type="inferred from homology"/>
<evidence type="ECO:0000256" key="9">
    <source>
        <dbReference type="ARBA" id="ARBA00025198"/>
    </source>
</evidence>
<dbReference type="GO" id="GO:0012505">
    <property type="term" value="C:endomembrane system"/>
    <property type="evidence" value="ECO:0007669"/>
    <property type="project" value="UniProtKB-SubCell"/>
</dbReference>
<comment type="subunit">
    <text evidence="12">F-type ATPases have 2 components, F(1) - the catalytic core - and F(0) - the membrane proton channel. F(1) has five subunits: alpha(3), beta(3), gamma(1), delta(1), epsilon(1). F(0) has three main subunits: a(1), b(2) and c(10-14). The alpha and beta chains form an alternating ring which encloses part of the gamma chain. F(1) is attached to F(0) by a central stalk formed by the gamma and epsilon chains, while a peripheral stalk is formed by the delta and b chains.</text>
</comment>
<dbReference type="Proteomes" id="UP000535509">
    <property type="component" value="Unassembled WGS sequence"/>
</dbReference>
<dbReference type="EMBL" id="AACCXK010000009">
    <property type="protein sequence ID" value="EAK0453237.1"/>
    <property type="molecule type" value="Genomic_DNA"/>
</dbReference>
<dbReference type="GeneID" id="61065346"/>
<keyword evidence="6 12" id="KW-0406">Ion transport</keyword>
<sequence>MNIKILLLLLAPIFVFGATASGAERDYDIVARTINFVIFAGILYYLIAEPVKKAYKGRINSIAARLDAIQDKLRASKAQKDEVLKKVEDAKNSASGLLESTDKEIEILISKIEKDTQNELLLLQKSYEEQKDFEERKIVRSVVGEILDEVFAEDTLKIDQSEFVNLVLKKVS</sequence>
<evidence type="ECO:0000313" key="16">
    <source>
        <dbReference type="EMBL" id="EAI8858870.1"/>
    </source>
</evidence>
<dbReference type="NCBIfam" id="NF006292">
    <property type="entry name" value="PRK08475.1"/>
    <property type="match status" value="1"/>
</dbReference>
<dbReference type="EMBL" id="AABTCC010000007">
    <property type="protein sequence ID" value="EAI8858870.1"/>
    <property type="molecule type" value="Genomic_DNA"/>
</dbReference>
<keyword evidence="19" id="KW-1185">Reference proteome</keyword>
<evidence type="ECO:0000256" key="8">
    <source>
        <dbReference type="ARBA" id="ARBA00023310"/>
    </source>
</evidence>
<evidence type="ECO:0000256" key="6">
    <source>
        <dbReference type="ARBA" id="ARBA00023065"/>
    </source>
</evidence>
<feature type="coiled-coil region" evidence="14">
    <location>
        <begin position="59"/>
        <end position="93"/>
    </location>
</feature>
<keyword evidence="2 12" id="KW-0138">CF(0)</keyword>
<gene>
    <name evidence="12" type="primary">atpF</name>
    <name evidence="17" type="ORF">AAH17_06130</name>
    <name evidence="18" type="ORF">AAH24_07505</name>
    <name evidence="15" type="ORF">BVH53_06630</name>
    <name evidence="16" type="ORF">CX802_03275</name>
</gene>
<dbReference type="AlphaFoldDB" id="A0A5L4XJ07"/>
<evidence type="ECO:0000256" key="11">
    <source>
        <dbReference type="ARBA" id="ARBA00037847"/>
    </source>
</evidence>
<dbReference type="Pfam" id="PF00430">
    <property type="entry name" value="ATP-synt_B"/>
    <property type="match status" value="1"/>
</dbReference>
<keyword evidence="8 12" id="KW-0066">ATP synthesis</keyword>
<organism evidence="18">
    <name type="scientific">Campylobacter fetus</name>
    <dbReference type="NCBI Taxonomy" id="196"/>
    <lineage>
        <taxon>Bacteria</taxon>
        <taxon>Pseudomonadati</taxon>
        <taxon>Campylobacterota</taxon>
        <taxon>Epsilonproteobacteria</taxon>
        <taxon>Campylobacterales</taxon>
        <taxon>Campylobacteraceae</taxon>
        <taxon>Campylobacter</taxon>
    </lineage>
</organism>
<reference evidence="18 20" key="1">
    <citation type="submission" date="2018-05" db="EMBL/GenBank/DDBJ databases">
        <authorList>
            <consortium name="PulseNet: The National Subtyping Network for Foodborne Disease Surveillance"/>
            <person name="Tarr C.L."/>
            <person name="Trees E."/>
            <person name="Katz L.S."/>
            <person name="Carleton-Romer H.A."/>
            <person name="Stroika S."/>
            <person name="Kucerova Z."/>
            <person name="Roache K.F."/>
            <person name="Sabol A.L."/>
            <person name="Besser J."/>
            <person name="Gerner-Smidt P."/>
        </authorList>
    </citation>
    <scope>NUCLEOTIDE SEQUENCE</scope>
    <source>
        <strain evidence="17">2014D-0197</strain>
        <strain evidence="15 20">2016D-0221</strain>
        <strain evidence="18">D4313</strain>
        <strain evidence="16 19">PNUSAC001503</strain>
    </source>
</reference>
<dbReference type="GO" id="GO:0045259">
    <property type="term" value="C:proton-transporting ATP synthase complex"/>
    <property type="evidence" value="ECO:0007669"/>
    <property type="project" value="UniProtKB-KW"/>
</dbReference>
<dbReference type="RefSeq" id="WP_002850544.1">
    <property type="nucleotide sequence ID" value="NZ_AABUZP020000015.1"/>
</dbReference>
<dbReference type="InterPro" id="IPR002146">
    <property type="entry name" value="ATP_synth_b/b'su_bac/chlpt"/>
</dbReference>
<evidence type="ECO:0000256" key="4">
    <source>
        <dbReference type="ARBA" id="ARBA00022781"/>
    </source>
</evidence>
<dbReference type="EMBL" id="AACCXM010000007">
    <property type="protein sequence ID" value="EAK0469204.1"/>
    <property type="molecule type" value="Genomic_DNA"/>
</dbReference>
<dbReference type="OMA" id="MFVVKMV"/>
<dbReference type="GO" id="GO:0046933">
    <property type="term" value="F:proton-transporting ATP synthase activity, rotational mechanism"/>
    <property type="evidence" value="ECO:0007669"/>
    <property type="project" value="UniProtKB-UniRule"/>
</dbReference>
<evidence type="ECO:0000313" key="17">
    <source>
        <dbReference type="EMBL" id="EAK0453237.1"/>
    </source>
</evidence>
<evidence type="ECO:0000256" key="14">
    <source>
        <dbReference type="SAM" id="Coils"/>
    </source>
</evidence>
<dbReference type="HAMAP" id="MF_01398">
    <property type="entry name" value="ATP_synth_b_bprime"/>
    <property type="match status" value="1"/>
</dbReference>
<evidence type="ECO:0000256" key="13">
    <source>
        <dbReference type="RuleBase" id="RU003848"/>
    </source>
</evidence>
<keyword evidence="12" id="KW-1003">Cell membrane</keyword>
<evidence type="ECO:0000256" key="10">
    <source>
        <dbReference type="ARBA" id="ARBA00025614"/>
    </source>
</evidence>
<evidence type="ECO:0000256" key="3">
    <source>
        <dbReference type="ARBA" id="ARBA00022692"/>
    </source>
</evidence>
<dbReference type="CDD" id="cd06503">
    <property type="entry name" value="ATP-synt_Fo_b"/>
    <property type="match status" value="1"/>
</dbReference>
<keyword evidence="5 12" id="KW-1133">Transmembrane helix</keyword>
<evidence type="ECO:0000256" key="7">
    <source>
        <dbReference type="ARBA" id="ARBA00023136"/>
    </source>
</evidence>
<evidence type="ECO:0000256" key="2">
    <source>
        <dbReference type="ARBA" id="ARBA00022547"/>
    </source>
</evidence>
<evidence type="ECO:0000313" key="20">
    <source>
        <dbReference type="Proteomes" id="UP000557842"/>
    </source>
</evidence>
<accession>A0A5L4XJ07</accession>
<keyword evidence="7 12" id="KW-0472">Membrane</keyword>
<protein>
    <recommendedName>
        <fullName evidence="12">ATP synthase subunit b</fullName>
    </recommendedName>
    <alternativeName>
        <fullName evidence="12">ATP synthase F(0) sector subunit b</fullName>
    </alternativeName>
    <alternativeName>
        <fullName evidence="12">ATPase subunit I</fullName>
    </alternativeName>
    <alternativeName>
        <fullName evidence="12">F-type ATPase subunit b</fullName>
        <shortName evidence="12">F-ATPase subunit b</shortName>
    </alternativeName>
</protein>
<evidence type="ECO:0000313" key="15">
    <source>
        <dbReference type="EMBL" id="EAI5408372.1"/>
    </source>
</evidence>
<keyword evidence="3 12" id="KW-0812">Transmembrane</keyword>
<dbReference type="Proteomes" id="UP000557842">
    <property type="component" value="Unassembled WGS sequence"/>
</dbReference>
<name>A0A5L4XJ07_CAMFE</name>
<comment type="function">
    <text evidence="9 12">F(1)F(0) ATP synthase produces ATP from ADP in the presence of a proton or sodium gradient. F-type ATPases consist of two structural domains, F(1) containing the extramembraneous catalytic core and F(0) containing the membrane proton channel, linked together by a central stalk and a peripheral stalk. During catalysis, ATP synthesis in the catalytic domain of F(1) is coupled via a rotary mechanism of the central stalk subunits to proton translocation.</text>
</comment>
<evidence type="ECO:0000256" key="1">
    <source>
        <dbReference type="ARBA" id="ARBA00022448"/>
    </source>
</evidence>
<feature type="transmembrane region" description="Helical" evidence="12">
    <location>
        <begin position="30"/>
        <end position="48"/>
    </location>
</feature>
<comment type="function">
    <text evidence="10">Component of the F(0) channel, it forms part of the peripheral stalk, linking F(1) to F(0). The b'-subunit is a diverged and duplicated form of b found in plants and photosynthetic bacteria.</text>
</comment>
<comment type="caution">
    <text evidence="18">The sequence shown here is derived from an EMBL/GenBank/DDBJ whole genome shotgun (WGS) entry which is preliminary data.</text>
</comment>
<keyword evidence="14" id="KW-0175">Coiled coil</keyword>
<keyword evidence="1 12" id="KW-0813">Transport</keyword>
<comment type="subcellular location">
    <subcellularLocation>
        <location evidence="12">Cell membrane</location>
        <topology evidence="12">Single-pass membrane protein</topology>
    </subcellularLocation>
    <subcellularLocation>
        <location evidence="11">Endomembrane system</location>
        <topology evidence="11">Single-pass membrane protein</topology>
    </subcellularLocation>
</comment>
<keyword evidence="4 12" id="KW-0375">Hydrogen ion transport</keyword>
<evidence type="ECO:0000256" key="5">
    <source>
        <dbReference type="ARBA" id="ARBA00022989"/>
    </source>
</evidence>
<evidence type="ECO:0000256" key="12">
    <source>
        <dbReference type="HAMAP-Rule" id="MF_01398"/>
    </source>
</evidence>
<evidence type="ECO:0000313" key="18">
    <source>
        <dbReference type="EMBL" id="EAK0469204.1"/>
    </source>
</evidence>
<evidence type="ECO:0000313" key="19">
    <source>
        <dbReference type="Proteomes" id="UP000535509"/>
    </source>
</evidence>
<comment type="similarity">
    <text evidence="12 13">Belongs to the ATPase B chain family.</text>
</comment>
<dbReference type="GO" id="GO:0005886">
    <property type="term" value="C:plasma membrane"/>
    <property type="evidence" value="ECO:0007669"/>
    <property type="project" value="UniProtKB-SubCell"/>
</dbReference>